<gene>
    <name evidence="3" type="ORF">WKW82_01605</name>
</gene>
<feature type="compositionally biased region" description="Pro residues" evidence="1">
    <location>
        <begin position="87"/>
        <end position="99"/>
    </location>
</feature>
<feature type="region of interest" description="Disordered" evidence="1">
    <location>
        <begin position="45"/>
        <end position="105"/>
    </location>
</feature>
<keyword evidence="2" id="KW-0812">Transmembrane</keyword>
<dbReference type="RefSeq" id="WP_340340495.1">
    <property type="nucleotide sequence ID" value="NZ_JBBKZT010000001.1"/>
</dbReference>
<dbReference type="EMBL" id="JBBKZT010000001">
    <property type="protein sequence ID" value="MEJ8845324.1"/>
    <property type="molecule type" value="Genomic_DNA"/>
</dbReference>
<keyword evidence="4" id="KW-1185">Reference proteome</keyword>
<accession>A0ABU8WD76</accession>
<feature type="compositionally biased region" description="Pro residues" evidence="1">
    <location>
        <begin position="46"/>
        <end position="57"/>
    </location>
</feature>
<proteinExistence type="predicted"/>
<name>A0ABU8WD76_9BURK</name>
<keyword evidence="2" id="KW-0472">Membrane</keyword>
<organism evidence="3 4">
    <name type="scientific">Variovorax rhizosphaerae</name>
    <dbReference type="NCBI Taxonomy" id="1836200"/>
    <lineage>
        <taxon>Bacteria</taxon>
        <taxon>Pseudomonadati</taxon>
        <taxon>Pseudomonadota</taxon>
        <taxon>Betaproteobacteria</taxon>
        <taxon>Burkholderiales</taxon>
        <taxon>Comamonadaceae</taxon>
        <taxon>Variovorax</taxon>
    </lineage>
</organism>
<evidence type="ECO:0000256" key="2">
    <source>
        <dbReference type="SAM" id="Phobius"/>
    </source>
</evidence>
<comment type="caution">
    <text evidence="3">The sequence shown here is derived from an EMBL/GenBank/DDBJ whole genome shotgun (WGS) entry which is preliminary data.</text>
</comment>
<feature type="transmembrane region" description="Helical" evidence="2">
    <location>
        <begin position="7"/>
        <end position="28"/>
    </location>
</feature>
<reference evidence="3 4" key="1">
    <citation type="submission" date="2024-03" db="EMBL/GenBank/DDBJ databases">
        <title>Novel species of the genus Variovorax.</title>
        <authorList>
            <person name="Liu Q."/>
            <person name="Xin Y.-H."/>
        </authorList>
    </citation>
    <scope>NUCLEOTIDE SEQUENCE [LARGE SCALE GENOMIC DNA]</scope>
    <source>
        <strain evidence="3 4">KACC 18900</strain>
    </source>
</reference>
<evidence type="ECO:0000256" key="1">
    <source>
        <dbReference type="SAM" id="MobiDB-lite"/>
    </source>
</evidence>
<sequence length="184" mass="19033">MPNRSKLPGVGMAILVIALAGGAAWYAVHDSNTLAPVESDIAVPALAPPEPEAPPAPAMVAAPEPVPEPEPAAVISKEMQQPRPAEVVPPPRPPVAAPPKPRKVATVATPVAPPAAVVAPPVSTEPPPPPPDPESVCGRLNFIAKALCMADQCAKAEFKATAQCEAVRAQQRIEEEKRNPTLAH</sequence>
<keyword evidence="2" id="KW-1133">Transmembrane helix</keyword>
<dbReference type="Proteomes" id="UP001385892">
    <property type="component" value="Unassembled WGS sequence"/>
</dbReference>
<evidence type="ECO:0000313" key="3">
    <source>
        <dbReference type="EMBL" id="MEJ8845324.1"/>
    </source>
</evidence>
<evidence type="ECO:0000313" key="4">
    <source>
        <dbReference type="Proteomes" id="UP001385892"/>
    </source>
</evidence>
<protein>
    <submittedName>
        <fullName evidence="3">Uncharacterized protein</fullName>
    </submittedName>
</protein>